<keyword evidence="2" id="KW-1185">Reference proteome</keyword>
<accession>A0A4D6LGR6</accession>
<dbReference type="Proteomes" id="UP000501690">
    <property type="component" value="Linkage Group LG3"/>
</dbReference>
<dbReference type="AlphaFoldDB" id="A0A4D6LGR6"/>
<evidence type="ECO:0000313" key="2">
    <source>
        <dbReference type="Proteomes" id="UP000501690"/>
    </source>
</evidence>
<dbReference type="EMBL" id="CP039347">
    <property type="protein sequence ID" value="QCD87839.1"/>
    <property type="molecule type" value="Genomic_DNA"/>
</dbReference>
<organism evidence="1 2">
    <name type="scientific">Vigna unguiculata</name>
    <name type="common">Cowpea</name>
    <dbReference type="NCBI Taxonomy" id="3917"/>
    <lineage>
        <taxon>Eukaryota</taxon>
        <taxon>Viridiplantae</taxon>
        <taxon>Streptophyta</taxon>
        <taxon>Embryophyta</taxon>
        <taxon>Tracheophyta</taxon>
        <taxon>Spermatophyta</taxon>
        <taxon>Magnoliopsida</taxon>
        <taxon>eudicotyledons</taxon>
        <taxon>Gunneridae</taxon>
        <taxon>Pentapetalae</taxon>
        <taxon>rosids</taxon>
        <taxon>fabids</taxon>
        <taxon>Fabales</taxon>
        <taxon>Fabaceae</taxon>
        <taxon>Papilionoideae</taxon>
        <taxon>50 kb inversion clade</taxon>
        <taxon>NPAAA clade</taxon>
        <taxon>indigoferoid/millettioid clade</taxon>
        <taxon>Phaseoleae</taxon>
        <taxon>Vigna</taxon>
    </lineage>
</organism>
<sequence>MEVLERVVSSGEVDSARRELCGQWPLEQVTLGSEDDPAKQYLQSQKPLVVLCLAAYGFH</sequence>
<name>A0A4D6LGR6_VIGUN</name>
<gene>
    <name evidence="1" type="ORF">DEO72_LG3g2379</name>
</gene>
<evidence type="ECO:0000313" key="1">
    <source>
        <dbReference type="EMBL" id="QCD87839.1"/>
    </source>
</evidence>
<protein>
    <submittedName>
        <fullName evidence="1">Uncharacterized protein</fullName>
    </submittedName>
</protein>
<proteinExistence type="predicted"/>
<reference evidence="1 2" key="1">
    <citation type="submission" date="2019-04" db="EMBL/GenBank/DDBJ databases">
        <title>An improved genome assembly and genetic linkage map for asparagus bean, Vigna unguiculata ssp. sesquipedialis.</title>
        <authorList>
            <person name="Xia Q."/>
            <person name="Zhang R."/>
            <person name="Dong Y."/>
        </authorList>
    </citation>
    <scope>NUCLEOTIDE SEQUENCE [LARGE SCALE GENOMIC DNA]</scope>
    <source>
        <tissue evidence="1">Leaf</tissue>
    </source>
</reference>